<protein>
    <submittedName>
        <fullName evidence="2">Carboxypeptidase regulatory-like domain-containing protein</fullName>
    </submittedName>
</protein>
<dbReference type="EMBL" id="VIFM01000284">
    <property type="protein sequence ID" value="TQF10068.1"/>
    <property type="molecule type" value="Genomic_DNA"/>
</dbReference>
<keyword evidence="1" id="KW-0732">Signal</keyword>
<evidence type="ECO:0000256" key="1">
    <source>
        <dbReference type="SAM" id="SignalP"/>
    </source>
</evidence>
<dbReference type="Proteomes" id="UP000315369">
    <property type="component" value="Unassembled WGS sequence"/>
</dbReference>
<dbReference type="AlphaFoldDB" id="A0A540WM34"/>
<evidence type="ECO:0000313" key="2">
    <source>
        <dbReference type="EMBL" id="TQF10068.1"/>
    </source>
</evidence>
<keyword evidence="2" id="KW-0645">Protease</keyword>
<comment type="caution">
    <text evidence="2">The sequence shown here is derived from an EMBL/GenBank/DDBJ whole genome shotgun (WGS) entry which is preliminary data.</text>
</comment>
<dbReference type="Pfam" id="PF13620">
    <property type="entry name" value="CarboxypepD_reg"/>
    <property type="match status" value="1"/>
</dbReference>
<evidence type="ECO:0000313" key="3">
    <source>
        <dbReference type="Proteomes" id="UP000315369"/>
    </source>
</evidence>
<feature type="signal peptide" evidence="1">
    <location>
        <begin position="1"/>
        <end position="24"/>
    </location>
</feature>
<dbReference type="OrthoDB" id="5521412at2"/>
<name>A0A540WM34_9BACT</name>
<proteinExistence type="predicted"/>
<reference evidence="2 3" key="1">
    <citation type="submission" date="2019-06" db="EMBL/GenBank/DDBJ databases">
        <authorList>
            <person name="Livingstone P."/>
            <person name="Whitworth D."/>
        </authorList>
    </citation>
    <scope>NUCLEOTIDE SEQUENCE [LARGE SCALE GENOMIC DNA]</scope>
    <source>
        <strain evidence="2 3">AM401</strain>
    </source>
</reference>
<dbReference type="GO" id="GO:0030246">
    <property type="term" value="F:carbohydrate binding"/>
    <property type="evidence" value="ECO:0007669"/>
    <property type="project" value="InterPro"/>
</dbReference>
<keyword evidence="3" id="KW-1185">Reference proteome</keyword>
<keyword evidence="2" id="KW-0378">Hydrolase</keyword>
<feature type="chain" id="PRO_5021830239" evidence="1">
    <location>
        <begin position="25"/>
        <end position="135"/>
    </location>
</feature>
<gene>
    <name evidence="2" type="ORF">FJV41_41375</name>
</gene>
<dbReference type="Gene3D" id="2.60.40.1120">
    <property type="entry name" value="Carboxypeptidase-like, regulatory domain"/>
    <property type="match status" value="1"/>
</dbReference>
<accession>A0A540WM34</accession>
<keyword evidence="2" id="KW-0121">Carboxypeptidase</keyword>
<dbReference type="InterPro" id="IPR013784">
    <property type="entry name" value="Carb-bd-like_fold"/>
</dbReference>
<dbReference type="GO" id="GO:0004180">
    <property type="term" value="F:carboxypeptidase activity"/>
    <property type="evidence" value="ECO:0007669"/>
    <property type="project" value="UniProtKB-KW"/>
</dbReference>
<dbReference type="SUPFAM" id="SSF49452">
    <property type="entry name" value="Starch-binding domain-like"/>
    <property type="match status" value="1"/>
</dbReference>
<sequence>MKLIAPYALCMLVLLVAVPVLSRAETPEHAPPPGVFIGTIIGVKSRKPVADVAVIATSPSFRGERGAVTDEQGRYRLPMLPAGTYTLRFEHPDFNTYSRSDILLRANRTVRVKVELLELPPPPPPAPVSVKQTRK</sequence>
<organism evidence="2 3">
    <name type="scientific">Myxococcus llanfairpwllgwyngyllgogerychwyrndrobwllllantysiliogogogochensis</name>
    <dbReference type="NCBI Taxonomy" id="2590453"/>
    <lineage>
        <taxon>Bacteria</taxon>
        <taxon>Pseudomonadati</taxon>
        <taxon>Myxococcota</taxon>
        <taxon>Myxococcia</taxon>
        <taxon>Myxococcales</taxon>
        <taxon>Cystobacterineae</taxon>
        <taxon>Myxococcaceae</taxon>
        <taxon>Myxococcus</taxon>
    </lineage>
</organism>